<reference evidence="1 2" key="2">
    <citation type="submission" date="2018-11" db="EMBL/GenBank/DDBJ databases">
        <authorList>
            <consortium name="Pathogen Informatics"/>
        </authorList>
    </citation>
    <scope>NUCLEOTIDE SEQUENCE [LARGE SCALE GENOMIC DNA]</scope>
    <source>
        <strain evidence="1 2">MHpl1</strain>
    </source>
</reference>
<dbReference type="EMBL" id="UZAF01001702">
    <property type="protein sequence ID" value="VDO08978.1"/>
    <property type="molecule type" value="Genomic_DNA"/>
</dbReference>
<protein>
    <submittedName>
        <fullName evidence="3">Phlebovirus_G2 domain-containing protein</fullName>
    </submittedName>
</protein>
<keyword evidence="2" id="KW-1185">Reference proteome</keyword>
<dbReference type="Proteomes" id="UP000268014">
    <property type="component" value="Unassembled WGS sequence"/>
</dbReference>
<evidence type="ECO:0000313" key="3">
    <source>
        <dbReference type="WBParaSite" id="HPLM_0000132801-mRNA-1"/>
    </source>
</evidence>
<reference evidence="3" key="1">
    <citation type="submission" date="2017-02" db="UniProtKB">
        <authorList>
            <consortium name="WormBaseParasite"/>
        </authorList>
    </citation>
    <scope>IDENTIFICATION</scope>
</reference>
<sequence length="74" mass="8482">MSICRFSVCHGCMFRAEFGLPHRSRWCRCWSHIEEWISISDAISTIITGVSTGECPHEVSLKTVRVSVGFRKYC</sequence>
<dbReference type="WBParaSite" id="HPLM_0000132801-mRNA-1">
    <property type="protein sequence ID" value="HPLM_0000132801-mRNA-1"/>
    <property type="gene ID" value="HPLM_0000132801"/>
</dbReference>
<accession>A0A0N4VVK8</accession>
<dbReference type="AlphaFoldDB" id="A0A0N4VVK8"/>
<gene>
    <name evidence="1" type="ORF">HPLM_LOCUS1327</name>
</gene>
<evidence type="ECO:0000313" key="2">
    <source>
        <dbReference type="Proteomes" id="UP000268014"/>
    </source>
</evidence>
<organism evidence="3">
    <name type="scientific">Haemonchus placei</name>
    <name type="common">Barber's pole worm</name>
    <dbReference type="NCBI Taxonomy" id="6290"/>
    <lineage>
        <taxon>Eukaryota</taxon>
        <taxon>Metazoa</taxon>
        <taxon>Ecdysozoa</taxon>
        <taxon>Nematoda</taxon>
        <taxon>Chromadorea</taxon>
        <taxon>Rhabditida</taxon>
        <taxon>Rhabditina</taxon>
        <taxon>Rhabditomorpha</taxon>
        <taxon>Strongyloidea</taxon>
        <taxon>Trichostrongylidae</taxon>
        <taxon>Haemonchus</taxon>
    </lineage>
</organism>
<name>A0A0N4VVK8_HAEPC</name>
<evidence type="ECO:0000313" key="1">
    <source>
        <dbReference type="EMBL" id="VDO08978.1"/>
    </source>
</evidence>
<proteinExistence type="predicted"/>